<dbReference type="AlphaFoldDB" id="A0A1C7M7J1"/>
<accession>A0A1C7M7J1</accession>
<dbReference type="Proteomes" id="UP000092993">
    <property type="component" value="Unassembled WGS sequence"/>
</dbReference>
<proteinExistence type="predicted"/>
<dbReference type="EMBL" id="LUGG01000009">
    <property type="protein sequence ID" value="OBZ72339.1"/>
    <property type="molecule type" value="Genomic_DNA"/>
</dbReference>
<protein>
    <submittedName>
        <fullName evidence="1">Uncharacterized protein</fullName>
    </submittedName>
</protein>
<sequence length="114" mass="12917">MKELEHTIRKLHRRARSRRPPAAHINRKSTYLIVRWRTSFSSVASREVSTIDSQYHFTLSLSIIVQHMILEVAVLPSALISAHSSSSKGCMVADHGQCDWSVTSLVRTLRGHII</sequence>
<name>A0A1C7M7J1_GRIFR</name>
<comment type="caution">
    <text evidence="1">The sequence shown here is derived from an EMBL/GenBank/DDBJ whole genome shotgun (WGS) entry which is preliminary data.</text>
</comment>
<reference evidence="1 2" key="1">
    <citation type="submission" date="2016-03" db="EMBL/GenBank/DDBJ databases">
        <title>Whole genome sequencing of Grifola frondosa 9006-11.</title>
        <authorList>
            <person name="Min B."/>
            <person name="Park H."/>
            <person name="Kim J.-G."/>
            <person name="Cho H."/>
            <person name="Oh Y.-L."/>
            <person name="Kong W.-S."/>
            <person name="Choi I.-G."/>
        </authorList>
    </citation>
    <scope>NUCLEOTIDE SEQUENCE [LARGE SCALE GENOMIC DNA]</scope>
    <source>
        <strain evidence="1 2">9006-11</strain>
    </source>
</reference>
<keyword evidence="2" id="KW-1185">Reference proteome</keyword>
<evidence type="ECO:0000313" key="2">
    <source>
        <dbReference type="Proteomes" id="UP000092993"/>
    </source>
</evidence>
<evidence type="ECO:0000313" key="1">
    <source>
        <dbReference type="EMBL" id="OBZ72339.1"/>
    </source>
</evidence>
<gene>
    <name evidence="1" type="ORF">A0H81_07349</name>
</gene>
<organism evidence="1 2">
    <name type="scientific">Grifola frondosa</name>
    <name type="common">Maitake</name>
    <name type="synonym">Polyporus frondosus</name>
    <dbReference type="NCBI Taxonomy" id="5627"/>
    <lineage>
        <taxon>Eukaryota</taxon>
        <taxon>Fungi</taxon>
        <taxon>Dikarya</taxon>
        <taxon>Basidiomycota</taxon>
        <taxon>Agaricomycotina</taxon>
        <taxon>Agaricomycetes</taxon>
        <taxon>Polyporales</taxon>
        <taxon>Grifolaceae</taxon>
        <taxon>Grifola</taxon>
    </lineage>
</organism>